<organism evidence="9 10">
    <name type="scientific">Microctonus hyperodae</name>
    <name type="common">Parasitoid wasp</name>
    <dbReference type="NCBI Taxonomy" id="165561"/>
    <lineage>
        <taxon>Eukaryota</taxon>
        <taxon>Metazoa</taxon>
        <taxon>Ecdysozoa</taxon>
        <taxon>Arthropoda</taxon>
        <taxon>Hexapoda</taxon>
        <taxon>Insecta</taxon>
        <taxon>Pterygota</taxon>
        <taxon>Neoptera</taxon>
        <taxon>Endopterygota</taxon>
        <taxon>Hymenoptera</taxon>
        <taxon>Apocrita</taxon>
        <taxon>Ichneumonoidea</taxon>
        <taxon>Braconidae</taxon>
        <taxon>Euphorinae</taxon>
        <taxon>Microctonus</taxon>
    </lineage>
</organism>
<keyword evidence="5 8" id="KW-1133">Transmembrane helix</keyword>
<dbReference type="PANTHER" id="PTHR11923">
    <property type="entry name" value="SCAVENGER RECEPTOR CLASS B TYPE-1 SR-B1"/>
    <property type="match status" value="1"/>
</dbReference>
<evidence type="ECO:0000256" key="2">
    <source>
        <dbReference type="ARBA" id="ARBA00010532"/>
    </source>
</evidence>
<keyword evidence="10" id="KW-1185">Reference proteome</keyword>
<evidence type="ECO:0000256" key="4">
    <source>
        <dbReference type="ARBA" id="ARBA00022692"/>
    </source>
</evidence>
<evidence type="ECO:0000313" key="10">
    <source>
        <dbReference type="Proteomes" id="UP001168972"/>
    </source>
</evidence>
<sequence>MIGANKFRDLISYIPGLLILSLGIYLAIEQPQYVELKEGKVGYSVWKDIDIFFRVWMYHVTNPDEVMQGEFPVFEERGPYVYNMNIKKNIISVDEDVDEIAFTTFRTYRFNQTKSGSNTGDEEIVMLNSAYYGTLLTITERFPMFIDKFGNSIQKLFPNADDIFIRAKVKDILFDGLPLICDKEANKELLLICSGLRGKKPPIIKDTDKLDHYTYSLFQRNNVTNDGPFTVNRGIKNKDALGNITSHKGKRILKYWSEPACNVVSGTDSITWPPMKEKMPFVSVYEPNLCRTARAYYKREEIIHGLMGYRYELDETIWLDKNMDCYCPINSKKIKQCLITGLMDITKCQEAPAIFSEPHFLHGDKSLLEFAQGLKPNPHFHSTYITLNPLSGIPLSGSRKMQLNMKLKPIPAIKLLSNVSEGFFPMLWAEEANTATVEQLSSIIMAHRLLRVFKYFSWLIIVLGIFFTVKIWWIRGGNNNQTIAEASAIQSQRVTIHPAQRLIHRRPDNHRKRAFM</sequence>
<dbReference type="PRINTS" id="PR01609">
    <property type="entry name" value="CD36FAMILY"/>
</dbReference>
<reference evidence="9" key="1">
    <citation type="journal article" date="2023" name="bioRxiv">
        <title>Scaffold-level genome assemblies of two parasitoid biocontrol wasps reveal the parthenogenesis mechanism and an associated novel virus.</title>
        <authorList>
            <person name="Inwood S."/>
            <person name="Skelly J."/>
            <person name="Guhlin J."/>
            <person name="Harrop T."/>
            <person name="Goldson S."/>
            <person name="Dearden P."/>
        </authorList>
    </citation>
    <scope>NUCLEOTIDE SEQUENCE</scope>
    <source>
        <strain evidence="9">Lincoln</strain>
        <tissue evidence="9">Whole body</tissue>
    </source>
</reference>
<evidence type="ECO:0000256" key="8">
    <source>
        <dbReference type="SAM" id="Phobius"/>
    </source>
</evidence>
<comment type="subcellular location">
    <subcellularLocation>
        <location evidence="1">Cell membrane</location>
    </subcellularLocation>
</comment>
<protein>
    <recommendedName>
        <fullName evidence="11">Sensory neuron membrane protein 1</fullName>
    </recommendedName>
</protein>
<gene>
    <name evidence="9" type="ORF">PV327_007697</name>
</gene>
<reference evidence="9" key="2">
    <citation type="submission" date="2023-03" db="EMBL/GenBank/DDBJ databases">
        <authorList>
            <person name="Inwood S.N."/>
            <person name="Skelly J.G."/>
            <person name="Guhlin J."/>
            <person name="Harrop T.W.R."/>
            <person name="Goldson S.G."/>
            <person name="Dearden P.K."/>
        </authorList>
    </citation>
    <scope>NUCLEOTIDE SEQUENCE</scope>
    <source>
        <strain evidence="9">Lincoln</strain>
        <tissue evidence="9">Whole body</tissue>
    </source>
</reference>
<keyword evidence="3" id="KW-1003">Cell membrane</keyword>
<keyword evidence="7" id="KW-0325">Glycoprotein</keyword>
<comment type="caution">
    <text evidence="9">The sequence shown here is derived from an EMBL/GenBank/DDBJ whole genome shotgun (WGS) entry which is preliminary data.</text>
</comment>
<evidence type="ECO:0000256" key="1">
    <source>
        <dbReference type="ARBA" id="ARBA00004236"/>
    </source>
</evidence>
<dbReference type="GO" id="GO:0005737">
    <property type="term" value="C:cytoplasm"/>
    <property type="evidence" value="ECO:0007669"/>
    <property type="project" value="TreeGrafter"/>
</dbReference>
<dbReference type="EMBL" id="JAQQBR010000004">
    <property type="protein sequence ID" value="KAK0178850.1"/>
    <property type="molecule type" value="Genomic_DNA"/>
</dbReference>
<dbReference type="Proteomes" id="UP001168972">
    <property type="component" value="Unassembled WGS sequence"/>
</dbReference>
<dbReference type="AlphaFoldDB" id="A0AA39G0H3"/>
<proteinExistence type="inferred from homology"/>
<evidence type="ECO:0000313" key="9">
    <source>
        <dbReference type="EMBL" id="KAK0178850.1"/>
    </source>
</evidence>
<evidence type="ECO:0000256" key="5">
    <source>
        <dbReference type="ARBA" id="ARBA00022989"/>
    </source>
</evidence>
<dbReference type="InterPro" id="IPR002159">
    <property type="entry name" value="CD36_fam"/>
</dbReference>
<comment type="similarity">
    <text evidence="2">Belongs to the CD36 family.</text>
</comment>
<dbReference type="GO" id="GO:0005044">
    <property type="term" value="F:scavenger receptor activity"/>
    <property type="evidence" value="ECO:0007669"/>
    <property type="project" value="TreeGrafter"/>
</dbReference>
<keyword evidence="6 8" id="KW-0472">Membrane</keyword>
<evidence type="ECO:0000256" key="6">
    <source>
        <dbReference type="ARBA" id="ARBA00023136"/>
    </source>
</evidence>
<dbReference type="PANTHER" id="PTHR11923:SF93">
    <property type="entry name" value="GH07959P-RELATED"/>
    <property type="match status" value="1"/>
</dbReference>
<dbReference type="GO" id="GO:0005886">
    <property type="term" value="C:plasma membrane"/>
    <property type="evidence" value="ECO:0007669"/>
    <property type="project" value="UniProtKB-SubCell"/>
</dbReference>
<dbReference type="Pfam" id="PF01130">
    <property type="entry name" value="CD36"/>
    <property type="match status" value="1"/>
</dbReference>
<keyword evidence="4 8" id="KW-0812">Transmembrane</keyword>
<evidence type="ECO:0008006" key="11">
    <source>
        <dbReference type="Google" id="ProtNLM"/>
    </source>
</evidence>
<accession>A0AA39G0H3</accession>
<evidence type="ECO:0000256" key="7">
    <source>
        <dbReference type="ARBA" id="ARBA00023180"/>
    </source>
</evidence>
<feature type="transmembrane region" description="Helical" evidence="8">
    <location>
        <begin position="455"/>
        <end position="473"/>
    </location>
</feature>
<name>A0AA39G0H3_MICHY</name>
<evidence type="ECO:0000256" key="3">
    <source>
        <dbReference type="ARBA" id="ARBA00022475"/>
    </source>
</evidence>